<name>A0ABY9SWU5_BREBE</name>
<evidence type="ECO:0000256" key="3">
    <source>
        <dbReference type="ARBA" id="ARBA00022729"/>
    </source>
</evidence>
<dbReference type="InterPro" id="IPR028081">
    <property type="entry name" value="Leu-bd"/>
</dbReference>
<dbReference type="SUPFAM" id="SSF53822">
    <property type="entry name" value="Periplasmic binding protein-like I"/>
    <property type="match status" value="1"/>
</dbReference>
<organism evidence="6 7">
    <name type="scientific">Brevibacillus brevis</name>
    <name type="common">Bacillus brevis</name>
    <dbReference type="NCBI Taxonomy" id="1393"/>
    <lineage>
        <taxon>Bacteria</taxon>
        <taxon>Bacillati</taxon>
        <taxon>Bacillota</taxon>
        <taxon>Bacilli</taxon>
        <taxon>Bacillales</taxon>
        <taxon>Paenibacillaceae</taxon>
        <taxon>Brevibacillus</taxon>
    </lineage>
</organism>
<keyword evidence="2" id="KW-0813">Transport</keyword>
<dbReference type="PRINTS" id="PR00337">
    <property type="entry name" value="LEUILEVALBP"/>
</dbReference>
<dbReference type="Proteomes" id="UP001256827">
    <property type="component" value="Chromosome"/>
</dbReference>
<proteinExistence type="inferred from homology"/>
<evidence type="ECO:0000256" key="4">
    <source>
        <dbReference type="ARBA" id="ARBA00022970"/>
    </source>
</evidence>
<evidence type="ECO:0000256" key="2">
    <source>
        <dbReference type="ARBA" id="ARBA00022448"/>
    </source>
</evidence>
<keyword evidence="4" id="KW-0029">Amino-acid transport</keyword>
<keyword evidence="7" id="KW-1185">Reference proteome</keyword>
<dbReference type="Pfam" id="PF13458">
    <property type="entry name" value="Peripla_BP_6"/>
    <property type="match status" value="1"/>
</dbReference>
<dbReference type="PANTHER" id="PTHR30483:SF6">
    <property type="entry name" value="PERIPLASMIC BINDING PROTEIN OF ABC TRANSPORTER FOR NATURAL AMINO ACIDS"/>
    <property type="match status" value="1"/>
</dbReference>
<keyword evidence="3" id="KW-0732">Signal</keyword>
<evidence type="ECO:0000313" key="6">
    <source>
        <dbReference type="EMBL" id="WNC12300.1"/>
    </source>
</evidence>
<dbReference type="RefSeq" id="WP_310763597.1">
    <property type="nucleotide sequence ID" value="NZ_CP134050.1"/>
</dbReference>
<evidence type="ECO:0000313" key="7">
    <source>
        <dbReference type="Proteomes" id="UP001256827"/>
    </source>
</evidence>
<dbReference type="PANTHER" id="PTHR30483">
    <property type="entry name" value="LEUCINE-SPECIFIC-BINDING PROTEIN"/>
    <property type="match status" value="1"/>
</dbReference>
<dbReference type="CDD" id="cd19984">
    <property type="entry name" value="PBP1_ABC_ligand_binding-like"/>
    <property type="match status" value="1"/>
</dbReference>
<comment type="similarity">
    <text evidence="1">Belongs to the leucine-binding protein family.</text>
</comment>
<dbReference type="EMBL" id="CP134050">
    <property type="protein sequence ID" value="WNC12300.1"/>
    <property type="molecule type" value="Genomic_DNA"/>
</dbReference>
<feature type="domain" description="Leucine-binding protein" evidence="5">
    <location>
        <begin position="48"/>
        <end position="390"/>
    </location>
</feature>
<dbReference type="InterPro" id="IPR051010">
    <property type="entry name" value="BCAA_transport"/>
</dbReference>
<evidence type="ECO:0000259" key="5">
    <source>
        <dbReference type="Pfam" id="PF13458"/>
    </source>
</evidence>
<accession>A0ABY9SWU5</accession>
<dbReference type="Gene3D" id="3.40.50.2300">
    <property type="match status" value="2"/>
</dbReference>
<gene>
    <name evidence="6" type="ORF">RGB73_16300</name>
</gene>
<evidence type="ECO:0000256" key="1">
    <source>
        <dbReference type="ARBA" id="ARBA00010062"/>
    </source>
</evidence>
<dbReference type="InterPro" id="IPR028082">
    <property type="entry name" value="Peripla_BP_I"/>
</dbReference>
<sequence>MNFLYWKKIFIFLLTLLMVVTMVGCANSNQSSGSSPKDNQGTGAAKSYKFGVLVALTGQEAFIGEDLRDAVKLAVKSINDNGGVNGVPLEPVFEDSAADPKRAITAYRKLVDIDKVPIIISGWSSVVSAIAPLAEEDKVLVLSTGAGSPNTKKLGNFTRTSTILTDFDVEKTIEYVTKKFGVKRGAVLYINNDSGTYPAQVFKDTITKNGGEVVAFESYPPQTKDFSAQLIKIKSANPDILHIQAQPGEQAFAIKQARQLGINAQITTAATLIGEAVVKQAGADAEGIIVTQNTNDLSNPKIKELEELFSTTYGRKPATLTLIAAYNDVVYMASDMIKKMTSENKEISGANALDALLQIKKFSTPIVGTTIFKEDRSVTSTGYIKQVKNGNLTTIDVIEPEQD</sequence>
<dbReference type="InterPro" id="IPR000709">
    <property type="entry name" value="Leu_Ile_Val-bd"/>
</dbReference>
<dbReference type="PROSITE" id="PS51257">
    <property type="entry name" value="PROKAR_LIPOPROTEIN"/>
    <property type="match status" value="1"/>
</dbReference>
<reference evidence="6 7" key="1">
    <citation type="submission" date="2023-09" db="EMBL/GenBank/DDBJ databases">
        <title>Complete Genome and Methylome dissection of Bacillus brevis NEB573 original source of BbsI restriction endonuclease.</title>
        <authorList>
            <person name="Fomenkov A."/>
            <person name="Roberts R.D."/>
        </authorList>
    </citation>
    <scope>NUCLEOTIDE SEQUENCE [LARGE SCALE GENOMIC DNA]</scope>
    <source>
        <strain evidence="6 7">NEB573</strain>
    </source>
</reference>
<protein>
    <submittedName>
        <fullName evidence="6">ABC transporter substrate-binding protein</fullName>
    </submittedName>
</protein>